<keyword evidence="2" id="KW-1185">Reference proteome</keyword>
<dbReference type="PANTHER" id="PTHR12526">
    <property type="entry name" value="GLYCOSYLTRANSFERASE"/>
    <property type="match status" value="1"/>
</dbReference>
<reference evidence="1 2" key="1">
    <citation type="submission" date="2019-09" db="EMBL/GenBank/DDBJ databases">
        <title>Nocardioides panacisoli sp. nov., isolated from the soil of a ginseng field.</title>
        <authorList>
            <person name="Cho C."/>
        </authorList>
    </citation>
    <scope>NUCLEOTIDE SEQUENCE [LARGE SCALE GENOMIC DNA]</scope>
    <source>
        <strain evidence="1 2">BN140041</strain>
    </source>
</reference>
<organism evidence="1 2">
    <name type="scientific">Nocardioides antri</name>
    <dbReference type="NCBI Taxonomy" id="2607659"/>
    <lineage>
        <taxon>Bacteria</taxon>
        <taxon>Bacillati</taxon>
        <taxon>Actinomycetota</taxon>
        <taxon>Actinomycetes</taxon>
        <taxon>Propionibacteriales</taxon>
        <taxon>Nocardioidaceae</taxon>
        <taxon>Nocardioides</taxon>
    </lineage>
</organism>
<dbReference type="RefSeq" id="WP_149751370.1">
    <property type="nucleotide sequence ID" value="NZ_VUJW01000009.1"/>
</dbReference>
<dbReference type="Proteomes" id="UP000324351">
    <property type="component" value="Unassembled WGS sequence"/>
</dbReference>
<dbReference type="Gene3D" id="3.40.50.2000">
    <property type="entry name" value="Glycogen Phosphorylase B"/>
    <property type="match status" value="1"/>
</dbReference>
<evidence type="ECO:0000313" key="2">
    <source>
        <dbReference type="Proteomes" id="UP000324351"/>
    </source>
</evidence>
<proteinExistence type="predicted"/>
<protein>
    <submittedName>
        <fullName evidence="1">Glycosyltransferase family 4 protein</fullName>
    </submittedName>
</protein>
<dbReference type="GO" id="GO:0016740">
    <property type="term" value="F:transferase activity"/>
    <property type="evidence" value="ECO:0007669"/>
    <property type="project" value="UniProtKB-KW"/>
</dbReference>
<gene>
    <name evidence="1" type="ORF">F0U47_15460</name>
</gene>
<keyword evidence="1" id="KW-0808">Transferase</keyword>
<evidence type="ECO:0000313" key="1">
    <source>
        <dbReference type="EMBL" id="KAA1426294.1"/>
    </source>
</evidence>
<comment type="caution">
    <text evidence="1">The sequence shown here is derived from an EMBL/GenBank/DDBJ whole genome shotgun (WGS) entry which is preliminary data.</text>
</comment>
<dbReference type="Pfam" id="PF13692">
    <property type="entry name" value="Glyco_trans_1_4"/>
    <property type="match status" value="1"/>
</dbReference>
<sequence length="633" mass="69974">MRPTAGADGPDVEETQGLASSVFERLRWCAHPRFYLAQLDEGERGRLGDEPGVEAVVKHYLEVGAPRGLRVSALFNPDWYADRLAEIGLAVPDGEVPFLHWLRTGWDRRVVPTPLFDPDWYLEHHPVLESHPRWILHHYLTRGCYQPQWVPSPAGRHHGGAADDGAARRQDPLFLPELLHRAVDHDLTRTSWLEEGVRAVLDRRRRLDDPALRTQIDIAADLEPGLHSPLRVELPTVAPPYAHPGTRMAEAATAAHSALGVDQVDTVVLVPHCRMSGAARVAGLFTDAARVAGGPDSVAVVSTDLPVFERPSLFPDDVRVLDLTRHVAGMAQPARRDVLHDLLQALRPARVVLINSLLGWQLVGERGEDVAGFADVGAYLFTWEIDEHGHRYGYPVGPFQQGLPHLSWVLFDSDRMRAELVDRYLMPAAARDRMIFLRNPIADFSVDVGGVLERRRAAGLPVRVLWAGRFDRQKRFDLVVDIARLRPDLEICAWGKPVLEDIDLDPDDLPPNIRLMGVYDGFDQLPLDEVDFLLYTSGWDGIPNVVLEGAQSGLPIVASAVGGVPEVVTPETGYPVAEVDDPAAYVAAIEALLADPAAAAARAAELRRQVHQLFDADDYRSRIAKLLAEGPMS</sequence>
<name>A0A5B1M0I6_9ACTN</name>
<dbReference type="AlphaFoldDB" id="A0A5B1M0I6"/>
<accession>A0A5B1M0I6</accession>
<reference evidence="1 2" key="2">
    <citation type="submission" date="2019-09" db="EMBL/GenBank/DDBJ databases">
        <authorList>
            <person name="Jin C."/>
        </authorList>
    </citation>
    <scope>NUCLEOTIDE SEQUENCE [LARGE SCALE GENOMIC DNA]</scope>
    <source>
        <strain evidence="1 2">BN140041</strain>
    </source>
</reference>
<dbReference type="CDD" id="cd03801">
    <property type="entry name" value="GT4_PimA-like"/>
    <property type="match status" value="1"/>
</dbReference>
<dbReference type="EMBL" id="VUJW01000009">
    <property type="protein sequence ID" value="KAA1426294.1"/>
    <property type="molecule type" value="Genomic_DNA"/>
</dbReference>
<dbReference type="SUPFAM" id="SSF53756">
    <property type="entry name" value="UDP-Glycosyltransferase/glycogen phosphorylase"/>
    <property type="match status" value="1"/>
</dbReference>